<evidence type="ECO:0000313" key="7">
    <source>
        <dbReference type="RefSeq" id="XP_015881294.1"/>
    </source>
</evidence>
<dbReference type="FunFam" id="3.40.50.2000:FF:000056">
    <property type="entry name" value="Glycosyltransferase"/>
    <property type="match status" value="1"/>
</dbReference>
<dbReference type="Pfam" id="PF00201">
    <property type="entry name" value="UDPGT"/>
    <property type="match status" value="1"/>
</dbReference>
<evidence type="ECO:0000256" key="2">
    <source>
        <dbReference type="ARBA" id="ARBA00022676"/>
    </source>
</evidence>
<dbReference type="InterPro" id="IPR050481">
    <property type="entry name" value="UDP-glycosyltransf_plant"/>
</dbReference>
<evidence type="ECO:0000256" key="1">
    <source>
        <dbReference type="ARBA" id="ARBA00009995"/>
    </source>
</evidence>
<reference evidence="7" key="1">
    <citation type="submission" date="2025-08" db="UniProtKB">
        <authorList>
            <consortium name="RefSeq"/>
        </authorList>
    </citation>
    <scope>IDENTIFICATION</scope>
    <source>
        <tissue evidence="7">Seedling</tissue>
    </source>
</reference>
<keyword evidence="3 4" id="KW-0808">Transferase</keyword>
<dbReference type="PROSITE" id="PS00375">
    <property type="entry name" value="UDPGT"/>
    <property type="match status" value="1"/>
</dbReference>
<evidence type="ECO:0000256" key="4">
    <source>
        <dbReference type="RuleBase" id="RU003718"/>
    </source>
</evidence>
<dbReference type="EC" id="2.4.1.-" evidence="5"/>
<dbReference type="CDD" id="cd03784">
    <property type="entry name" value="GT1_Gtf-like"/>
    <property type="match status" value="1"/>
</dbReference>
<proteinExistence type="inferred from homology"/>
<keyword evidence="6" id="KW-1185">Reference proteome</keyword>
<dbReference type="GeneID" id="107417212"/>
<protein>
    <recommendedName>
        <fullName evidence="5">Glycosyltransferase</fullName>
        <ecNumber evidence="5">2.4.1.-</ecNumber>
    </recommendedName>
</protein>
<dbReference type="PANTHER" id="PTHR48048">
    <property type="entry name" value="GLYCOSYLTRANSFERASE"/>
    <property type="match status" value="1"/>
</dbReference>
<dbReference type="SMR" id="A0A6P4A665"/>
<accession>A0A6P4A665</accession>
<dbReference type="SUPFAM" id="SSF53756">
    <property type="entry name" value="UDP-Glycosyltransferase/glycogen phosphorylase"/>
    <property type="match status" value="1"/>
</dbReference>
<organism evidence="6 7">
    <name type="scientific">Ziziphus jujuba</name>
    <name type="common">Chinese jujube</name>
    <name type="synonym">Ziziphus sativa</name>
    <dbReference type="NCBI Taxonomy" id="326968"/>
    <lineage>
        <taxon>Eukaryota</taxon>
        <taxon>Viridiplantae</taxon>
        <taxon>Streptophyta</taxon>
        <taxon>Embryophyta</taxon>
        <taxon>Tracheophyta</taxon>
        <taxon>Spermatophyta</taxon>
        <taxon>Magnoliopsida</taxon>
        <taxon>eudicotyledons</taxon>
        <taxon>Gunneridae</taxon>
        <taxon>Pentapetalae</taxon>
        <taxon>rosids</taxon>
        <taxon>fabids</taxon>
        <taxon>Rosales</taxon>
        <taxon>Rhamnaceae</taxon>
        <taxon>Paliureae</taxon>
        <taxon>Ziziphus</taxon>
    </lineage>
</organism>
<evidence type="ECO:0000256" key="5">
    <source>
        <dbReference type="RuleBase" id="RU362057"/>
    </source>
</evidence>
<dbReference type="Proteomes" id="UP001652623">
    <property type="component" value="Chromosome 4"/>
</dbReference>
<dbReference type="GO" id="GO:0035251">
    <property type="term" value="F:UDP-glucosyltransferase activity"/>
    <property type="evidence" value="ECO:0007669"/>
    <property type="project" value="InterPro"/>
</dbReference>
<name>A0A6P4A665_ZIZJJ</name>
<dbReference type="Gene3D" id="3.40.50.2000">
    <property type="entry name" value="Glycogen Phosphorylase B"/>
    <property type="match status" value="2"/>
</dbReference>
<dbReference type="KEGG" id="zju:107417212"/>
<evidence type="ECO:0000256" key="3">
    <source>
        <dbReference type="ARBA" id="ARBA00022679"/>
    </source>
</evidence>
<keyword evidence="2 4" id="KW-0328">Glycosyltransferase</keyword>
<dbReference type="RefSeq" id="XP_015881294.1">
    <property type="nucleotide sequence ID" value="XM_016025808.3"/>
</dbReference>
<dbReference type="InParanoid" id="A0A6P4A665"/>
<comment type="similarity">
    <text evidence="1 4">Belongs to the UDP-glycosyltransferase family.</text>
</comment>
<evidence type="ECO:0000313" key="6">
    <source>
        <dbReference type="Proteomes" id="UP001652623"/>
    </source>
</evidence>
<dbReference type="InterPro" id="IPR002213">
    <property type="entry name" value="UDP_glucos_trans"/>
</dbReference>
<sequence>MKKAELVFIPFPGWSHIVMTFEISKFLVKQDERLSITVVLTKSPFDSKVGTFIDSLHSSSSKPDGINLILLPENNILSSEIEPSIIMGKFMEYQKLHVKEAVTKLMRSNGDSPGRIAGLVIDMLCSQIMDVADELGIPKYSFFPSCAGSLGVYLHLLTLYHELNVDLTKFKNDRVTELHMPCFTNPIPAGVLPDVVLDKAGAELILNHAKRIRETKGVIMNTFIELETQTIQTLSSDLPPLYPVGPILNMILSGDSLLKSKGAHKNSDIINWLDDQPPLSVVFLCFGSLGEFSKEQLKEIADALQNCGFRFIWSLRQAQKDDITGLTEFTYPKEVLPKEFFDRTAGIGKVIGWAPQLAILSHPSVGGFVTHCGWNSMLESLSFGVPVAAWPLYADHGPIAFQMVRELGLGAEIKLDYRLKCDYNIHDEDVIVTAKEIEEAIRKVMEAESEMRKRVKDMSEKCKKTLLLGGSSYFSIRRLINDVINNIP</sequence>
<dbReference type="PANTHER" id="PTHR48048:SF45">
    <property type="entry name" value="GLYCOSYLTRANSFERASE"/>
    <property type="match status" value="1"/>
</dbReference>
<dbReference type="InterPro" id="IPR035595">
    <property type="entry name" value="UDP_glycos_trans_CS"/>
</dbReference>
<gene>
    <name evidence="7" type="primary">LOC107417212</name>
</gene>
<dbReference type="AlphaFoldDB" id="A0A6P4A665"/>